<keyword evidence="3 5" id="KW-0347">Helicase</keyword>
<dbReference type="SUPFAM" id="SSF52540">
    <property type="entry name" value="P-loop containing nucleoside triphosphate hydrolases"/>
    <property type="match status" value="1"/>
</dbReference>
<accession>A0A1C0YPU9</accession>
<dbReference type="Gene3D" id="3.40.50.300">
    <property type="entry name" value="P-loop containing nucleotide triphosphate hydrolases"/>
    <property type="match status" value="2"/>
</dbReference>
<sequence>MNEEQYLTYVLQALYEEQASLNAAIEGKHTNIQQLQQYMNDYKAELDKFEVYDYEQTMRMLDQQGLQQVLRREEITKLIDSPYFGNFDFRYDGDDEAERFYIGRFGFRAPDDTTLIYDWRAPVCNMYYEFECGAAFYEAMEREFHGELTRKRQFKIEQSKLQYALDSSLTIQDEVLQQTLKAETSNKMKTIVTSIQREQNKIVRNVSANTLVIQGVAGSGKTAVALHRIAYFLYKFRDTLRPERIFILSPNQVFGDYISSVLPELGEQPIRSFTLDELTEQLLPASVSFTSFEAETKYMLQRPTSALTKRAAQKSDFAFLKTLQHFLAELDETMFTHEELTIAGVAFEPHYVQHRFLQYRSEPVETRLKLIVEDIIDVLKAKRDRGNIPSRTDILQRLKKRMRYTTPFSIYKQFLHTFDIPFLFKKKRFENNDVYPYLYVQHYMKGIKTYNMTQYFVLDEMQDYTPVQYAVLSKVFDCPRTIIGDFSQALLPYDTISKKAFEYLFRDLHYAELTTTYRSSYEIATYAKQFMRSGELHPIERHGKAPVERVYTSEAQMITFLKEALHSTHKTTAIICKTDAHVIQLHEALCDMPHTILDGTSKTFVHGVILTTIQYAKGLEFDAVIVPFVDATTYGSEFDRGLLYIAATRALHELTMLVSAKNCSPLLQLR</sequence>
<keyword evidence="8" id="KW-1185">Reference proteome</keyword>
<evidence type="ECO:0000259" key="6">
    <source>
        <dbReference type="PROSITE" id="PS51198"/>
    </source>
</evidence>
<dbReference type="AlphaFoldDB" id="A0A1C0YPU9"/>
<dbReference type="GO" id="GO:0043138">
    <property type="term" value="F:3'-5' DNA helicase activity"/>
    <property type="evidence" value="ECO:0007669"/>
    <property type="project" value="TreeGrafter"/>
</dbReference>
<evidence type="ECO:0000313" key="7">
    <source>
        <dbReference type="EMBL" id="OCS89181.1"/>
    </source>
</evidence>
<keyword evidence="2 5" id="KW-0378">Hydrolase</keyword>
<dbReference type="PROSITE" id="PS51198">
    <property type="entry name" value="UVRD_HELICASE_ATP_BIND"/>
    <property type="match status" value="1"/>
</dbReference>
<dbReference type="GO" id="GO:0000725">
    <property type="term" value="P:recombinational repair"/>
    <property type="evidence" value="ECO:0007669"/>
    <property type="project" value="TreeGrafter"/>
</dbReference>
<comment type="caution">
    <text evidence="7">The sequence shown here is derived from an EMBL/GenBank/DDBJ whole genome shotgun (WGS) entry which is preliminary data.</text>
</comment>
<dbReference type="OrthoDB" id="9787585at2"/>
<evidence type="ECO:0000256" key="4">
    <source>
        <dbReference type="ARBA" id="ARBA00022840"/>
    </source>
</evidence>
<dbReference type="InterPro" id="IPR000212">
    <property type="entry name" value="DNA_helicase_UvrD/REP"/>
</dbReference>
<keyword evidence="1 5" id="KW-0547">Nucleotide-binding</keyword>
<dbReference type="Pfam" id="PF00580">
    <property type="entry name" value="UvrD-helicase"/>
    <property type="match status" value="1"/>
</dbReference>
<dbReference type="InterPro" id="IPR027417">
    <property type="entry name" value="P-loop_NTPase"/>
</dbReference>
<evidence type="ECO:0000256" key="3">
    <source>
        <dbReference type="ARBA" id="ARBA00022806"/>
    </source>
</evidence>
<evidence type="ECO:0000256" key="2">
    <source>
        <dbReference type="ARBA" id="ARBA00022801"/>
    </source>
</evidence>
<dbReference type="EMBL" id="MATO01000044">
    <property type="protein sequence ID" value="OCS89181.1"/>
    <property type="molecule type" value="Genomic_DNA"/>
</dbReference>
<evidence type="ECO:0000256" key="5">
    <source>
        <dbReference type="PROSITE-ProRule" id="PRU00560"/>
    </source>
</evidence>
<evidence type="ECO:0000256" key="1">
    <source>
        <dbReference type="ARBA" id="ARBA00022741"/>
    </source>
</evidence>
<dbReference type="InterPro" id="IPR027785">
    <property type="entry name" value="UvrD-like_helicase_C"/>
</dbReference>
<gene>
    <name evidence="7" type="ORF">A6K76_12555</name>
</gene>
<dbReference type="GO" id="GO:0005524">
    <property type="term" value="F:ATP binding"/>
    <property type="evidence" value="ECO:0007669"/>
    <property type="project" value="UniProtKB-UniRule"/>
</dbReference>
<dbReference type="GO" id="GO:0016787">
    <property type="term" value="F:hydrolase activity"/>
    <property type="evidence" value="ECO:0007669"/>
    <property type="project" value="UniProtKB-UniRule"/>
</dbReference>
<keyword evidence="4 5" id="KW-0067">ATP-binding</keyword>
<dbReference type="RefSeq" id="WP_066465163.1">
    <property type="nucleotide sequence ID" value="NZ_MATO01000044.1"/>
</dbReference>
<dbReference type="Proteomes" id="UP000093482">
    <property type="component" value="Unassembled WGS sequence"/>
</dbReference>
<proteinExistence type="predicted"/>
<organism evidence="7 8">
    <name type="scientific">Caryophanon latum</name>
    <dbReference type="NCBI Taxonomy" id="33977"/>
    <lineage>
        <taxon>Bacteria</taxon>
        <taxon>Bacillati</taxon>
        <taxon>Bacillota</taxon>
        <taxon>Bacilli</taxon>
        <taxon>Bacillales</taxon>
        <taxon>Caryophanaceae</taxon>
        <taxon>Caryophanon</taxon>
    </lineage>
</organism>
<reference evidence="7 8" key="1">
    <citation type="submission" date="2016-07" db="EMBL/GenBank/DDBJ databases">
        <title>Caryophanon latum genome sequencing.</title>
        <authorList>
            <person name="Verma A."/>
            <person name="Pal Y."/>
            <person name="Krishnamurthi S."/>
        </authorList>
    </citation>
    <scope>NUCLEOTIDE SEQUENCE [LARGE SCALE GENOMIC DNA]</scope>
    <source>
        <strain evidence="7 8">DSM 14151</strain>
    </source>
</reference>
<evidence type="ECO:0000313" key="8">
    <source>
        <dbReference type="Proteomes" id="UP000093482"/>
    </source>
</evidence>
<name>A0A1C0YPU9_9BACL</name>
<protein>
    <recommendedName>
        <fullName evidence="6">UvrD-like helicase ATP-binding domain-containing protein</fullName>
    </recommendedName>
</protein>
<dbReference type="PANTHER" id="PTHR11070:SF17">
    <property type="entry name" value="DNA HELICASE IV"/>
    <property type="match status" value="1"/>
</dbReference>
<dbReference type="PANTHER" id="PTHR11070">
    <property type="entry name" value="UVRD / RECB / PCRA DNA HELICASE FAMILY MEMBER"/>
    <property type="match status" value="1"/>
</dbReference>
<dbReference type="GO" id="GO:0005829">
    <property type="term" value="C:cytosol"/>
    <property type="evidence" value="ECO:0007669"/>
    <property type="project" value="TreeGrafter"/>
</dbReference>
<feature type="binding site" evidence="5">
    <location>
        <begin position="215"/>
        <end position="222"/>
    </location>
    <ligand>
        <name>ATP</name>
        <dbReference type="ChEBI" id="CHEBI:30616"/>
    </ligand>
</feature>
<feature type="domain" description="UvrD-like helicase ATP-binding" evidence="6">
    <location>
        <begin position="194"/>
        <end position="520"/>
    </location>
</feature>
<dbReference type="InterPro" id="IPR014016">
    <property type="entry name" value="UvrD-like_ATP-bd"/>
</dbReference>
<dbReference type="GO" id="GO:0003677">
    <property type="term" value="F:DNA binding"/>
    <property type="evidence" value="ECO:0007669"/>
    <property type="project" value="InterPro"/>
</dbReference>
<dbReference type="Pfam" id="PF13538">
    <property type="entry name" value="UvrD_C_2"/>
    <property type="match status" value="1"/>
</dbReference>